<keyword evidence="3" id="KW-1185">Reference proteome</keyword>
<proteinExistence type="predicted"/>
<feature type="transmembrane region" description="Helical" evidence="1">
    <location>
        <begin position="172"/>
        <end position="190"/>
    </location>
</feature>
<feature type="transmembrane region" description="Helical" evidence="1">
    <location>
        <begin position="210"/>
        <end position="234"/>
    </location>
</feature>
<organism evidence="2 3">
    <name type="scientific">Brevundimonas albigilva</name>
    <dbReference type="NCBI Taxonomy" id="1312364"/>
    <lineage>
        <taxon>Bacteria</taxon>
        <taxon>Pseudomonadati</taxon>
        <taxon>Pseudomonadota</taxon>
        <taxon>Alphaproteobacteria</taxon>
        <taxon>Caulobacterales</taxon>
        <taxon>Caulobacteraceae</taxon>
        <taxon>Brevundimonas</taxon>
    </lineage>
</organism>
<keyword evidence="1" id="KW-1133">Transmembrane helix</keyword>
<feature type="transmembrane region" description="Helical" evidence="1">
    <location>
        <begin position="70"/>
        <end position="88"/>
    </location>
</feature>
<name>A0ABY4SNG3_9CAUL</name>
<dbReference type="Proteomes" id="UP001055429">
    <property type="component" value="Chromosome"/>
</dbReference>
<dbReference type="RefSeq" id="WP_250201931.1">
    <property type="nucleotide sequence ID" value="NZ_CP097649.1"/>
</dbReference>
<evidence type="ECO:0000313" key="3">
    <source>
        <dbReference type="Proteomes" id="UP001055429"/>
    </source>
</evidence>
<dbReference type="Pfam" id="PF03594">
    <property type="entry name" value="BenE"/>
    <property type="match status" value="1"/>
</dbReference>
<dbReference type="NCBIfam" id="TIGR00843">
    <property type="entry name" value="benE"/>
    <property type="match status" value="1"/>
</dbReference>
<sequence>MNPSRLPPSSISAAAVATVVGFGGTVALVVQAGQAFGATPAQIVSMVTALCLGIGLPGALLSWRLRMPVVLAWSTPGAALLAASTLGLGWANAVGAFVVAGGLMALTGLLPALGRLAQRIPASVASAMLAGVLLPFVLRLFAVVPTETALAVGLLAVFIVARRLWPAWALPAVLGAAVVVLALRGQIGLPPGTGLFGTLSPVMPVFDTKVAVSLGLPLFLVTLASQNLPGLVVLRAAGYEPPANRLILATGLASVVAAPFGAHGVNLAAITAALCTGPDAHPDPARRWIVGVVYGGFYVVVALFAAPLAGLFIAMPPAVLAIITGLALVAPLTGALATMLAKTAEREAAVLTFAATGSGLALFDLGAAFWGLVVGFAALAALRWIRPIPSSDDARTHSDRESAR</sequence>
<gene>
    <name evidence="2" type="ORF">M8231_15935</name>
</gene>
<accession>A0ABY4SNG3</accession>
<feature type="transmembrane region" description="Helical" evidence="1">
    <location>
        <begin position="246"/>
        <end position="268"/>
    </location>
</feature>
<reference evidence="2" key="1">
    <citation type="submission" date="2022-05" db="EMBL/GenBank/DDBJ databases">
        <title>Brevundimonas albigilva TT17 genome sequence.</title>
        <authorList>
            <person name="Lee K."/>
            <person name="Son H."/>
        </authorList>
    </citation>
    <scope>NUCLEOTIDE SEQUENCE</scope>
    <source>
        <strain evidence="2">TT17</strain>
    </source>
</reference>
<feature type="transmembrane region" description="Helical" evidence="1">
    <location>
        <begin position="43"/>
        <end position="63"/>
    </location>
</feature>
<keyword evidence="1" id="KW-0472">Membrane</keyword>
<feature type="transmembrane region" description="Helical" evidence="1">
    <location>
        <begin position="319"/>
        <end position="341"/>
    </location>
</feature>
<dbReference type="PANTHER" id="PTHR30199:SF0">
    <property type="entry name" value="INNER MEMBRANE PROTEIN YDCO"/>
    <property type="match status" value="1"/>
</dbReference>
<feature type="transmembrane region" description="Helical" evidence="1">
    <location>
        <begin position="94"/>
        <end position="113"/>
    </location>
</feature>
<dbReference type="EMBL" id="CP097649">
    <property type="protein sequence ID" value="URI15256.1"/>
    <property type="molecule type" value="Genomic_DNA"/>
</dbReference>
<dbReference type="PANTHER" id="PTHR30199">
    <property type="entry name" value="MFS FAMILY TRANSPORTER, PREDICTED SUBSTRATE BENZOATE"/>
    <property type="match status" value="1"/>
</dbReference>
<keyword evidence="1" id="KW-0812">Transmembrane</keyword>
<dbReference type="InterPro" id="IPR004711">
    <property type="entry name" value="Benzoate_Transporter"/>
</dbReference>
<evidence type="ECO:0000256" key="1">
    <source>
        <dbReference type="SAM" id="Phobius"/>
    </source>
</evidence>
<feature type="transmembrane region" description="Helical" evidence="1">
    <location>
        <begin position="288"/>
        <end position="312"/>
    </location>
</feature>
<feature type="transmembrane region" description="Helical" evidence="1">
    <location>
        <begin position="148"/>
        <end position="165"/>
    </location>
</feature>
<feature type="transmembrane region" description="Helical" evidence="1">
    <location>
        <begin position="120"/>
        <end position="142"/>
    </location>
</feature>
<feature type="transmembrane region" description="Helical" evidence="1">
    <location>
        <begin position="361"/>
        <end position="385"/>
    </location>
</feature>
<protein>
    <submittedName>
        <fullName evidence="2">Benzoate/H(+) symporter BenE family transporter</fullName>
    </submittedName>
</protein>
<evidence type="ECO:0000313" key="2">
    <source>
        <dbReference type="EMBL" id="URI15256.1"/>
    </source>
</evidence>